<dbReference type="AlphaFoldDB" id="A0A7C4BCU4"/>
<dbReference type="GO" id="GO:0003723">
    <property type="term" value="F:RNA binding"/>
    <property type="evidence" value="ECO:0007669"/>
    <property type="project" value="UniProtKB-UniRule"/>
</dbReference>
<dbReference type="EMBL" id="DTFF01000064">
    <property type="protein sequence ID" value="HGI88211.1"/>
    <property type="molecule type" value="Genomic_DNA"/>
</dbReference>
<dbReference type="InterPro" id="IPR002052">
    <property type="entry name" value="DNA_methylase_N6_adenine_CS"/>
</dbReference>
<dbReference type="SUPFAM" id="SSF53335">
    <property type="entry name" value="S-adenosyl-L-methionine-dependent methyltransferases"/>
    <property type="match status" value="1"/>
</dbReference>
<proteinExistence type="predicted"/>
<evidence type="ECO:0000313" key="4">
    <source>
        <dbReference type="EMBL" id="HGI88211.1"/>
    </source>
</evidence>
<accession>A0A7C4BCU4</accession>
<dbReference type="CDD" id="cd11715">
    <property type="entry name" value="THUMP_AdoMetMT"/>
    <property type="match status" value="1"/>
</dbReference>
<dbReference type="PROSITE" id="PS51165">
    <property type="entry name" value="THUMP"/>
    <property type="match status" value="1"/>
</dbReference>
<dbReference type="SUPFAM" id="SSF143437">
    <property type="entry name" value="THUMP domain-like"/>
    <property type="match status" value="1"/>
</dbReference>
<name>A0A7C4BCU4_9CREN</name>
<organism evidence="4">
    <name type="scientific">Ignisphaera aggregans</name>
    <dbReference type="NCBI Taxonomy" id="334771"/>
    <lineage>
        <taxon>Archaea</taxon>
        <taxon>Thermoproteota</taxon>
        <taxon>Thermoprotei</taxon>
        <taxon>Desulfurococcales</taxon>
        <taxon>Desulfurococcaceae</taxon>
        <taxon>Ignisphaera</taxon>
    </lineage>
</organism>
<dbReference type="Pfam" id="PF02926">
    <property type="entry name" value="THUMP"/>
    <property type="match status" value="1"/>
</dbReference>
<evidence type="ECO:0000256" key="2">
    <source>
        <dbReference type="PROSITE-ProRule" id="PRU00529"/>
    </source>
</evidence>
<dbReference type="GO" id="GO:0008990">
    <property type="term" value="F:rRNA (guanine-N2-)-methyltransferase activity"/>
    <property type="evidence" value="ECO:0007669"/>
    <property type="project" value="TreeGrafter"/>
</dbReference>
<feature type="domain" description="THUMP" evidence="3">
    <location>
        <begin position="56"/>
        <end position="168"/>
    </location>
</feature>
<dbReference type="PANTHER" id="PTHR47313:SF1">
    <property type="entry name" value="RIBOSOMAL RNA LARGE SUBUNIT METHYLTRANSFERASE K_L"/>
    <property type="match status" value="1"/>
</dbReference>
<dbReference type="Gene3D" id="3.30.2130.30">
    <property type="match status" value="1"/>
</dbReference>
<dbReference type="InterPro" id="IPR004114">
    <property type="entry name" value="THUMP_dom"/>
</dbReference>
<protein>
    <recommendedName>
        <fullName evidence="3">THUMP domain-containing protein</fullName>
    </recommendedName>
</protein>
<dbReference type="Gene3D" id="3.40.50.150">
    <property type="entry name" value="Vaccinia Virus protein VP39"/>
    <property type="match status" value="1"/>
</dbReference>
<gene>
    <name evidence="4" type="ORF">ENV14_07500</name>
</gene>
<dbReference type="GO" id="GO:0008033">
    <property type="term" value="P:tRNA processing"/>
    <property type="evidence" value="ECO:0007669"/>
    <property type="project" value="UniProtKB-ARBA"/>
</dbReference>
<dbReference type="InterPro" id="IPR029063">
    <property type="entry name" value="SAM-dependent_MTases_sf"/>
</dbReference>
<evidence type="ECO:0000259" key="3">
    <source>
        <dbReference type="PROSITE" id="PS51165"/>
    </source>
</evidence>
<reference evidence="4" key="1">
    <citation type="journal article" date="2020" name="mSystems">
        <title>Genome- and Community-Level Interaction Insights into Carbon Utilization and Element Cycling Functions of Hydrothermarchaeota in Hydrothermal Sediment.</title>
        <authorList>
            <person name="Zhou Z."/>
            <person name="Liu Y."/>
            <person name="Xu W."/>
            <person name="Pan J."/>
            <person name="Luo Z.H."/>
            <person name="Li M."/>
        </authorList>
    </citation>
    <scope>NUCLEOTIDE SEQUENCE [LARGE SCALE GENOMIC DNA]</scope>
    <source>
        <strain evidence="4">SpSt-732</strain>
    </source>
</reference>
<keyword evidence="1" id="KW-0808">Transferase</keyword>
<dbReference type="PANTHER" id="PTHR47313">
    <property type="entry name" value="RIBOSOMAL RNA LARGE SUBUNIT METHYLTRANSFERASE K/L"/>
    <property type="match status" value="1"/>
</dbReference>
<evidence type="ECO:0000256" key="1">
    <source>
        <dbReference type="ARBA" id="ARBA00022603"/>
    </source>
</evidence>
<keyword evidence="2" id="KW-0694">RNA-binding</keyword>
<dbReference type="SMART" id="SM00981">
    <property type="entry name" value="THUMP"/>
    <property type="match status" value="1"/>
</dbReference>
<keyword evidence="1" id="KW-0489">Methyltransferase</keyword>
<dbReference type="PROSITE" id="PS00092">
    <property type="entry name" value="N6_MTASE"/>
    <property type="match status" value="1"/>
</dbReference>
<dbReference type="GO" id="GO:0070043">
    <property type="term" value="F:rRNA (guanine-N7-)-methyltransferase activity"/>
    <property type="evidence" value="ECO:0007669"/>
    <property type="project" value="TreeGrafter"/>
</dbReference>
<sequence length="398" mass="43396">MRLRWLSDTSLVASMRLLVTCDMGFESELMRELVELSGARITSVLSGRVFAEVSSSMLANVFRSRIANNIYGLLVVEENVRSLDDVYRVVKGIDFATLIEPSQSFAIRSERIGVHSFTSIDIGRVAGQAVIDSYMQARGVRLRVDLGEPDVEIYTELNGSRLIVALSLTRVSLHVRGYKVFAHPAGLKNTIACAMLRIAGWRPGEGLYDPMCGGGTIVIEAALQAKGVEVPCIARRNIDWGVLARVSPEAVEELEKLCSRGVAEGERAHVGVDINPVFVEGAVVNAKSAGVDDATLFFVGDSIAFTPKLKELEGEFGVNFAVAVFNPPYGYRMKPGALGRLYKKILSALMNSGFSTVVFITSAIRVSEAVLQELHLTEVDRLKAVHGALPSIVYRLKF</sequence>
<dbReference type="Pfam" id="PF01170">
    <property type="entry name" value="UPF0020"/>
    <property type="match status" value="1"/>
</dbReference>
<dbReference type="InterPro" id="IPR000241">
    <property type="entry name" value="RlmKL-like_Mtase"/>
</dbReference>
<comment type="caution">
    <text evidence="4">The sequence shown here is derived from an EMBL/GenBank/DDBJ whole genome shotgun (WGS) entry which is preliminary data.</text>
</comment>